<accession>A0A4R2BK78</accession>
<dbReference type="EMBL" id="SLVV01000002">
    <property type="protein sequence ID" value="TCN27386.1"/>
    <property type="molecule type" value="Genomic_DNA"/>
</dbReference>
<evidence type="ECO:0000313" key="2">
    <source>
        <dbReference type="Proteomes" id="UP000295689"/>
    </source>
</evidence>
<dbReference type="Proteomes" id="UP000295689">
    <property type="component" value="Unassembled WGS sequence"/>
</dbReference>
<dbReference type="AlphaFoldDB" id="A0A4R2BK78"/>
<protein>
    <submittedName>
        <fullName evidence="1">Uncharacterized protein</fullName>
    </submittedName>
</protein>
<name>A0A4R2BK78_9BACI</name>
<dbReference type="RefSeq" id="WP_257535595.1">
    <property type="nucleotide sequence ID" value="NZ_CP033044.1"/>
</dbReference>
<sequence length="42" mass="4921">MGKLSTDIDELLEETEHIDGEDAYLMLNQIEIDVLLENTRDW</sequence>
<gene>
    <name evidence="1" type="ORF">EV146_102336</name>
</gene>
<keyword evidence="2" id="KW-1185">Reference proteome</keyword>
<proteinExistence type="predicted"/>
<comment type="caution">
    <text evidence="1">The sequence shown here is derived from an EMBL/GenBank/DDBJ whole genome shotgun (WGS) entry which is preliminary data.</text>
</comment>
<reference evidence="1 2" key="1">
    <citation type="journal article" date="2015" name="Stand. Genomic Sci.">
        <title>Genomic Encyclopedia of Bacterial and Archaeal Type Strains, Phase III: the genomes of soil and plant-associated and newly described type strains.</title>
        <authorList>
            <person name="Whitman W.B."/>
            <person name="Woyke T."/>
            <person name="Klenk H.P."/>
            <person name="Zhou Y."/>
            <person name="Lilburn T.G."/>
            <person name="Beck B.J."/>
            <person name="De Vos P."/>
            <person name="Vandamme P."/>
            <person name="Eisen J.A."/>
            <person name="Garrity G."/>
            <person name="Hugenholtz P."/>
            <person name="Kyrpides N.C."/>
        </authorList>
    </citation>
    <scope>NUCLEOTIDE SEQUENCE [LARGE SCALE GENOMIC DNA]</scope>
    <source>
        <strain evidence="1 2">CV53</strain>
    </source>
</reference>
<organism evidence="1 2">
    <name type="scientific">Mesobacillus foraminis</name>
    <dbReference type="NCBI Taxonomy" id="279826"/>
    <lineage>
        <taxon>Bacteria</taxon>
        <taxon>Bacillati</taxon>
        <taxon>Bacillota</taxon>
        <taxon>Bacilli</taxon>
        <taxon>Bacillales</taxon>
        <taxon>Bacillaceae</taxon>
        <taxon>Mesobacillus</taxon>
    </lineage>
</organism>
<evidence type="ECO:0000313" key="1">
    <source>
        <dbReference type="EMBL" id="TCN27386.1"/>
    </source>
</evidence>